<dbReference type="EC" id="4.6.1.1" evidence="3"/>
<dbReference type="GO" id="GO:0005886">
    <property type="term" value="C:plasma membrane"/>
    <property type="evidence" value="ECO:0007669"/>
    <property type="project" value="UniProtKB-ARBA"/>
</dbReference>
<evidence type="ECO:0000256" key="11">
    <source>
        <dbReference type="ARBA" id="ARBA00022998"/>
    </source>
</evidence>
<comment type="subcellular location">
    <subcellularLocation>
        <location evidence="2">Membrane</location>
    </subcellularLocation>
</comment>
<keyword evidence="5" id="KW-0812">Transmembrane</keyword>
<dbReference type="InterPro" id="IPR003018">
    <property type="entry name" value="GAF"/>
</dbReference>
<dbReference type="InterPro" id="IPR029016">
    <property type="entry name" value="GAF-like_dom_sf"/>
</dbReference>
<keyword evidence="20" id="KW-1185">Reference proteome</keyword>
<dbReference type="GO" id="GO:0046872">
    <property type="term" value="F:metal ion binding"/>
    <property type="evidence" value="ECO:0007669"/>
    <property type="project" value="UniProtKB-KW"/>
</dbReference>
<dbReference type="SUPFAM" id="SSF55073">
    <property type="entry name" value="Nucleotide cyclase"/>
    <property type="match status" value="1"/>
</dbReference>
<dbReference type="InterPro" id="IPR029787">
    <property type="entry name" value="Nucleotide_cyclase"/>
</dbReference>
<evidence type="ECO:0000256" key="7">
    <source>
        <dbReference type="ARBA" id="ARBA00022741"/>
    </source>
</evidence>
<dbReference type="InterPro" id="IPR050401">
    <property type="entry name" value="Cyclic_nucleotide_synthase"/>
</dbReference>
<evidence type="ECO:0000256" key="12">
    <source>
        <dbReference type="ARBA" id="ARBA00023136"/>
    </source>
</evidence>
<evidence type="ECO:0000256" key="5">
    <source>
        <dbReference type="ARBA" id="ARBA00022692"/>
    </source>
</evidence>
<dbReference type="Gene3D" id="3.30.70.1230">
    <property type="entry name" value="Nucleotide cyclase"/>
    <property type="match status" value="1"/>
</dbReference>
<dbReference type="SMART" id="SM00065">
    <property type="entry name" value="GAF"/>
    <property type="match status" value="1"/>
</dbReference>
<protein>
    <recommendedName>
        <fullName evidence="4">Adenylate cyclase</fullName>
        <ecNumber evidence="3">4.6.1.1</ecNumber>
    </recommendedName>
    <alternativeName>
        <fullName evidence="14">ATP pyrophosphate-lyase</fullName>
    </alternativeName>
    <alternativeName>
        <fullName evidence="15">Adenylyl cyclase</fullName>
    </alternativeName>
</protein>
<reference evidence="19 20" key="1">
    <citation type="submission" date="2012-06" db="EMBL/GenBank/DDBJ databases">
        <title>The complete chromosome of genome of Turneriella parva DSM 21527.</title>
        <authorList>
            <consortium name="US DOE Joint Genome Institute (JGI-PGF)"/>
            <person name="Lucas S."/>
            <person name="Han J."/>
            <person name="Lapidus A."/>
            <person name="Bruce D."/>
            <person name="Goodwin L."/>
            <person name="Pitluck S."/>
            <person name="Peters L."/>
            <person name="Kyrpides N."/>
            <person name="Mavromatis K."/>
            <person name="Ivanova N."/>
            <person name="Mikhailova N."/>
            <person name="Chertkov O."/>
            <person name="Detter J.C."/>
            <person name="Tapia R."/>
            <person name="Han C."/>
            <person name="Land M."/>
            <person name="Hauser L."/>
            <person name="Markowitz V."/>
            <person name="Cheng J.-F."/>
            <person name="Hugenholtz P."/>
            <person name="Woyke T."/>
            <person name="Wu D."/>
            <person name="Gronow S."/>
            <person name="Wellnitz S."/>
            <person name="Brambilla E."/>
            <person name="Klenk H.-P."/>
            <person name="Eisen J.A."/>
        </authorList>
    </citation>
    <scope>NUCLEOTIDE SEQUENCE [LARGE SCALE GENOMIC DNA]</scope>
    <source>
        <strain evidence="20">ATCC BAA-1111 / DSM 21527 / NCTC 11395 / H</strain>
    </source>
</reference>
<dbReference type="PATRIC" id="fig|869212.3.peg.444"/>
<evidence type="ECO:0000256" key="14">
    <source>
        <dbReference type="ARBA" id="ARBA00032597"/>
    </source>
</evidence>
<keyword evidence="10" id="KW-1133">Transmembrane helix</keyword>
<organism evidence="19 20">
    <name type="scientific">Turneriella parva (strain ATCC BAA-1111 / DSM 21527 / NCTC 11395 / H)</name>
    <name type="common">Leptospira parva</name>
    <dbReference type="NCBI Taxonomy" id="869212"/>
    <lineage>
        <taxon>Bacteria</taxon>
        <taxon>Pseudomonadati</taxon>
        <taxon>Spirochaetota</taxon>
        <taxon>Spirochaetia</taxon>
        <taxon>Leptospirales</taxon>
        <taxon>Leptospiraceae</taxon>
        <taxon>Turneriella</taxon>
    </lineage>
</organism>
<dbReference type="PROSITE" id="PS50125">
    <property type="entry name" value="GUANYLATE_CYCLASE_2"/>
    <property type="match status" value="1"/>
</dbReference>
<evidence type="ECO:0000256" key="17">
    <source>
        <dbReference type="RuleBase" id="RU000405"/>
    </source>
</evidence>
<dbReference type="Pfam" id="PF01590">
    <property type="entry name" value="GAF"/>
    <property type="match status" value="1"/>
</dbReference>
<dbReference type="STRING" id="869212.Turpa_0468"/>
<keyword evidence="6" id="KW-0479">Metal-binding</keyword>
<sequence length="482" mass="53845">MKQTPQPNCVKFLVRGVQLSDPQKEVVWLYGRRDNDVLPGVVTKDGDKYFIQAAHLANIDRQLSKLSMLMDISRSIMAEIDLDSLLQLIMQKVTIVMHADRSSLFLVDDEKKQLWTRVAQGAPEIRVPLGQGIAGHVGLTGETANITDAYADDRFSRDFDVKTGYRTRSILCMAIKNTRGKIIGTIQVLNKQDETPFTTEDEELLSAFCSLAGISLENARAYEELQKERDSLEVKVQERTKDLEVEKEKSDDLLRNILPNSVAEELKLRGEATPGQYEAVTVMFTDFKGFTQIAEKISAEGLVADLDNCFYQFDEIMDRHGVEKIKTIGDAYMCAGGLPIANKTHPIDVILAALEIKSFMAQMKEIKQGLNEPYWELRLGIHTGPVVAGVVGKRKFAYDIWGDAVNTASRMESSGIVGEINISGDTYALVKDFFDCTYRGKIAAKNKGEIDMYLIARIRPALSADAEGKIPNAEFLRLREAM</sequence>
<dbReference type="SUPFAM" id="SSF55781">
    <property type="entry name" value="GAF domain-like"/>
    <property type="match status" value="1"/>
</dbReference>
<proteinExistence type="inferred from homology"/>
<dbReference type="AlphaFoldDB" id="I4B1G7"/>
<keyword evidence="12" id="KW-0472">Membrane</keyword>
<dbReference type="EMBL" id="CP002959">
    <property type="protein sequence ID" value="AFM11124.1"/>
    <property type="molecule type" value="Genomic_DNA"/>
</dbReference>
<dbReference type="CDD" id="cd07302">
    <property type="entry name" value="CHD"/>
    <property type="match status" value="1"/>
</dbReference>
<evidence type="ECO:0000259" key="18">
    <source>
        <dbReference type="PROSITE" id="PS50125"/>
    </source>
</evidence>
<dbReference type="GO" id="GO:0005524">
    <property type="term" value="F:ATP binding"/>
    <property type="evidence" value="ECO:0007669"/>
    <property type="project" value="UniProtKB-KW"/>
</dbReference>
<evidence type="ECO:0000256" key="6">
    <source>
        <dbReference type="ARBA" id="ARBA00022723"/>
    </source>
</evidence>
<dbReference type="Gene3D" id="3.30.450.40">
    <property type="match status" value="1"/>
</dbReference>
<comment type="catalytic activity">
    <reaction evidence="1">
        <text>ATP = 3',5'-cyclic AMP + diphosphate</text>
        <dbReference type="Rhea" id="RHEA:15389"/>
        <dbReference type="ChEBI" id="CHEBI:30616"/>
        <dbReference type="ChEBI" id="CHEBI:33019"/>
        <dbReference type="ChEBI" id="CHEBI:58165"/>
        <dbReference type="EC" id="4.6.1.1"/>
    </reaction>
</comment>
<evidence type="ECO:0000256" key="1">
    <source>
        <dbReference type="ARBA" id="ARBA00001593"/>
    </source>
</evidence>
<dbReference type="Pfam" id="PF00211">
    <property type="entry name" value="Guanylate_cyc"/>
    <property type="match status" value="1"/>
</dbReference>
<evidence type="ECO:0000256" key="15">
    <source>
        <dbReference type="ARBA" id="ARBA00032637"/>
    </source>
</evidence>
<dbReference type="KEGG" id="tpx:Turpa_0468"/>
<keyword evidence="7" id="KW-0547">Nucleotide-binding</keyword>
<evidence type="ECO:0000256" key="8">
    <source>
        <dbReference type="ARBA" id="ARBA00022840"/>
    </source>
</evidence>
<dbReference type="PANTHER" id="PTHR11920">
    <property type="entry name" value="GUANYLYL CYCLASE"/>
    <property type="match status" value="1"/>
</dbReference>
<evidence type="ECO:0000256" key="4">
    <source>
        <dbReference type="ARBA" id="ARBA00021420"/>
    </source>
</evidence>
<dbReference type="HOGENOM" id="CLU_000445_110_5_12"/>
<dbReference type="InterPro" id="IPR001054">
    <property type="entry name" value="A/G_cyclase"/>
</dbReference>
<gene>
    <name evidence="19" type="ordered locus">Turpa_0468</name>
</gene>
<dbReference type="GO" id="GO:0004016">
    <property type="term" value="F:adenylate cyclase activity"/>
    <property type="evidence" value="ECO:0007669"/>
    <property type="project" value="UniProtKB-EC"/>
</dbReference>
<comment type="similarity">
    <text evidence="17">Belongs to the adenylyl cyclase class-4/guanylyl cyclase family.</text>
</comment>
<keyword evidence="13 17" id="KW-0456">Lyase</keyword>
<comment type="subunit">
    <text evidence="16">Homodimer. Can also exist as monomer.</text>
</comment>
<dbReference type="GO" id="GO:0006171">
    <property type="term" value="P:cAMP biosynthetic process"/>
    <property type="evidence" value="ECO:0007669"/>
    <property type="project" value="UniProtKB-KW"/>
</dbReference>
<keyword evidence="11" id="KW-0115">cAMP biosynthesis</keyword>
<feature type="domain" description="Guanylate cyclase" evidence="18">
    <location>
        <begin position="281"/>
        <end position="412"/>
    </location>
</feature>
<evidence type="ECO:0000256" key="9">
    <source>
        <dbReference type="ARBA" id="ARBA00022842"/>
    </source>
</evidence>
<evidence type="ECO:0000313" key="20">
    <source>
        <dbReference type="Proteomes" id="UP000006048"/>
    </source>
</evidence>
<evidence type="ECO:0000256" key="16">
    <source>
        <dbReference type="ARBA" id="ARBA00064436"/>
    </source>
</evidence>
<accession>I4B1G7</accession>
<evidence type="ECO:0000256" key="2">
    <source>
        <dbReference type="ARBA" id="ARBA00004370"/>
    </source>
</evidence>
<name>I4B1G7_TURPD</name>
<evidence type="ECO:0000256" key="10">
    <source>
        <dbReference type="ARBA" id="ARBA00022989"/>
    </source>
</evidence>
<dbReference type="SMART" id="SM00044">
    <property type="entry name" value="CYCc"/>
    <property type="match status" value="1"/>
</dbReference>
<dbReference type="PROSITE" id="PS00452">
    <property type="entry name" value="GUANYLATE_CYCLASE_1"/>
    <property type="match status" value="1"/>
</dbReference>
<keyword evidence="8" id="KW-0067">ATP-binding</keyword>
<evidence type="ECO:0000256" key="3">
    <source>
        <dbReference type="ARBA" id="ARBA00012201"/>
    </source>
</evidence>
<dbReference type="PANTHER" id="PTHR11920:SF335">
    <property type="entry name" value="GUANYLATE CYCLASE"/>
    <property type="match status" value="1"/>
</dbReference>
<evidence type="ECO:0000313" key="19">
    <source>
        <dbReference type="EMBL" id="AFM11124.1"/>
    </source>
</evidence>
<dbReference type="FunFam" id="3.30.70.1230:FF:000033">
    <property type="entry name" value="Adenylate cyclase"/>
    <property type="match status" value="1"/>
</dbReference>
<keyword evidence="9" id="KW-0460">Magnesium</keyword>
<dbReference type="Proteomes" id="UP000006048">
    <property type="component" value="Chromosome"/>
</dbReference>
<dbReference type="GO" id="GO:0035556">
    <property type="term" value="P:intracellular signal transduction"/>
    <property type="evidence" value="ECO:0007669"/>
    <property type="project" value="InterPro"/>
</dbReference>
<dbReference type="InterPro" id="IPR018297">
    <property type="entry name" value="A/G_cyclase_CS"/>
</dbReference>
<evidence type="ECO:0000256" key="13">
    <source>
        <dbReference type="ARBA" id="ARBA00023239"/>
    </source>
</evidence>